<evidence type="ECO:0000256" key="5">
    <source>
        <dbReference type="SAM" id="Phobius"/>
    </source>
</evidence>
<dbReference type="Proteomes" id="UP001143304">
    <property type="component" value="Unassembled WGS sequence"/>
</dbReference>
<comment type="subcellular location">
    <subcellularLocation>
        <location evidence="1">Membrane</location>
    </subcellularLocation>
</comment>
<feature type="domain" description="Fatty acid hydroxylase" evidence="6">
    <location>
        <begin position="124"/>
        <end position="271"/>
    </location>
</feature>
<dbReference type="PANTHER" id="PTHR11863">
    <property type="entry name" value="STEROL DESATURASE"/>
    <property type="match status" value="1"/>
</dbReference>
<dbReference type="EMBL" id="SHNO01000001">
    <property type="protein sequence ID" value="MCX2978892.1"/>
    <property type="molecule type" value="Genomic_DNA"/>
</dbReference>
<keyword evidence="8" id="KW-1185">Reference proteome</keyword>
<dbReference type="InterPro" id="IPR050307">
    <property type="entry name" value="Sterol_Desaturase_Related"/>
</dbReference>
<sequence length="320" mass="36531">MLELTDLILTPLQAPTDPSKRLFWMFLFSSLLMASLAVTWRRGQFELRRQLSSLFSRRYWLHRSNTTDVSLLLINHTLHVLLLVPLLGSHLAGAVVVGSVLQTQLGDAPVLPGSTLVVGIAYTVIFFLMEDLSRFSLHAAFHRIPFLWRFHRTHHSATNLTPLTVHRVHPLESCAYFFRGFLVFSLVSGVFLYLFKSRLNGIDILGVDCLGFLFNFFGANLRHTPIWLGFGTLERLFISPAQHQIHHSALSQHHGKNLGSCLSVWDRLCGTWLASGRYQKLEFGLGETKTSRSHHYLDAEHIAHSRSKRCKWEAWQETGY</sequence>
<accession>A0ABT3T9F8</accession>
<evidence type="ECO:0000259" key="6">
    <source>
        <dbReference type="Pfam" id="PF04116"/>
    </source>
</evidence>
<dbReference type="Pfam" id="PF04116">
    <property type="entry name" value="FA_hydroxylase"/>
    <property type="match status" value="1"/>
</dbReference>
<proteinExistence type="predicted"/>
<dbReference type="RefSeq" id="WP_279250589.1">
    <property type="nucleotide sequence ID" value="NZ_SHNO01000001.1"/>
</dbReference>
<feature type="transmembrane region" description="Helical" evidence="5">
    <location>
        <begin position="108"/>
        <end position="128"/>
    </location>
</feature>
<name>A0ABT3T9F8_9GAMM</name>
<organism evidence="7 8">
    <name type="scientific">Candidatus Marimicrobium litorale</name>
    <dbReference type="NCBI Taxonomy" id="2518991"/>
    <lineage>
        <taxon>Bacteria</taxon>
        <taxon>Pseudomonadati</taxon>
        <taxon>Pseudomonadota</taxon>
        <taxon>Gammaproteobacteria</taxon>
        <taxon>Cellvibrionales</taxon>
        <taxon>Halieaceae</taxon>
        <taxon>Marimicrobium</taxon>
    </lineage>
</organism>
<evidence type="ECO:0000256" key="1">
    <source>
        <dbReference type="ARBA" id="ARBA00004370"/>
    </source>
</evidence>
<comment type="caution">
    <text evidence="7">The sequence shown here is derived from an EMBL/GenBank/DDBJ whole genome shotgun (WGS) entry which is preliminary data.</text>
</comment>
<keyword evidence="3 5" id="KW-1133">Transmembrane helix</keyword>
<feature type="transmembrane region" description="Helical" evidence="5">
    <location>
        <begin position="80"/>
        <end position="102"/>
    </location>
</feature>
<feature type="transmembrane region" description="Helical" evidence="5">
    <location>
        <begin position="22"/>
        <end position="40"/>
    </location>
</feature>
<dbReference type="InterPro" id="IPR006694">
    <property type="entry name" value="Fatty_acid_hydroxylase"/>
</dbReference>
<feature type="transmembrane region" description="Helical" evidence="5">
    <location>
        <begin position="176"/>
        <end position="195"/>
    </location>
</feature>
<evidence type="ECO:0000313" key="8">
    <source>
        <dbReference type="Proteomes" id="UP001143304"/>
    </source>
</evidence>
<evidence type="ECO:0000256" key="2">
    <source>
        <dbReference type="ARBA" id="ARBA00022692"/>
    </source>
</evidence>
<keyword evidence="4 5" id="KW-0472">Membrane</keyword>
<protein>
    <submittedName>
        <fullName evidence="7">Sterol desaturase family protein</fullName>
    </submittedName>
</protein>
<reference evidence="7" key="1">
    <citation type="submission" date="2019-02" db="EMBL/GenBank/DDBJ databases">
        <authorList>
            <person name="Li S.-H."/>
        </authorList>
    </citation>
    <scope>NUCLEOTIDE SEQUENCE</scope>
    <source>
        <strain evidence="7">IMCC11814</strain>
    </source>
</reference>
<gene>
    <name evidence="7" type="ORF">EYC82_16190</name>
</gene>
<keyword evidence="2 5" id="KW-0812">Transmembrane</keyword>
<evidence type="ECO:0000256" key="4">
    <source>
        <dbReference type="ARBA" id="ARBA00023136"/>
    </source>
</evidence>
<evidence type="ECO:0000256" key="3">
    <source>
        <dbReference type="ARBA" id="ARBA00022989"/>
    </source>
</evidence>
<evidence type="ECO:0000313" key="7">
    <source>
        <dbReference type="EMBL" id="MCX2978892.1"/>
    </source>
</evidence>